<gene>
    <name evidence="3" type="ORF">Q7X28_19835</name>
</gene>
<protein>
    <submittedName>
        <fullName evidence="3">PH domain-containing protein</fullName>
    </submittedName>
</protein>
<feature type="transmembrane region" description="Helical" evidence="1">
    <location>
        <begin position="12"/>
        <end position="31"/>
    </location>
</feature>
<keyword evidence="1" id="KW-0812">Transmembrane</keyword>
<organism evidence="3 4">
    <name type="scientific">Tsukamurella strandjordii</name>
    <dbReference type="NCBI Taxonomy" id="147577"/>
    <lineage>
        <taxon>Bacteria</taxon>
        <taxon>Bacillati</taxon>
        <taxon>Actinomycetota</taxon>
        <taxon>Actinomycetes</taxon>
        <taxon>Mycobacteriales</taxon>
        <taxon>Tsukamurellaceae</taxon>
        <taxon>Tsukamurella</taxon>
    </lineage>
</organism>
<sequence>MDNWSAPRSVGVVLLVAGVVLGAATAFFGAVSDPVGIVLVGLGTVLLAYLGASVLILRPRLAADAEGVTYRGAFGRKHFPWDGLQIKRTSTKHWGRESVLLELSRGDDLLFLGRWELGEAPTVVAQELEELRP</sequence>
<dbReference type="Pfam" id="PF10756">
    <property type="entry name" value="bPH_6"/>
    <property type="match status" value="1"/>
</dbReference>
<comment type="caution">
    <text evidence="3">The sequence shown here is derived from an EMBL/GenBank/DDBJ whole genome shotgun (WGS) entry which is preliminary data.</text>
</comment>
<keyword evidence="1" id="KW-0472">Membrane</keyword>
<dbReference type="InterPro" id="IPR019692">
    <property type="entry name" value="CFP-6_PH"/>
</dbReference>
<dbReference type="EMBL" id="JAUTIX010000008">
    <property type="protein sequence ID" value="MDP0400173.1"/>
    <property type="molecule type" value="Genomic_DNA"/>
</dbReference>
<keyword evidence="1" id="KW-1133">Transmembrane helix</keyword>
<evidence type="ECO:0000256" key="1">
    <source>
        <dbReference type="SAM" id="Phobius"/>
    </source>
</evidence>
<dbReference type="Proteomes" id="UP001178281">
    <property type="component" value="Unassembled WGS sequence"/>
</dbReference>
<accession>A0AA90NDY4</accession>
<name>A0AA90NDY4_9ACTN</name>
<proteinExistence type="predicted"/>
<evidence type="ECO:0000313" key="4">
    <source>
        <dbReference type="Proteomes" id="UP001178281"/>
    </source>
</evidence>
<feature type="transmembrane region" description="Helical" evidence="1">
    <location>
        <begin position="37"/>
        <end position="57"/>
    </location>
</feature>
<dbReference type="AlphaFoldDB" id="A0AA90NDY4"/>
<keyword evidence="4" id="KW-1185">Reference proteome</keyword>
<evidence type="ECO:0000313" key="3">
    <source>
        <dbReference type="EMBL" id="MDP0400173.1"/>
    </source>
</evidence>
<dbReference type="RefSeq" id="WP_305112626.1">
    <property type="nucleotide sequence ID" value="NZ_JAUTIX010000008.1"/>
</dbReference>
<reference evidence="3" key="1">
    <citation type="submission" date="2023-08" db="EMBL/GenBank/DDBJ databases">
        <title>The draft genome of Tsukamurella strandjordii strain 050030.</title>
        <authorList>
            <person name="Zhao F."/>
            <person name="Feng Y."/>
            <person name="Zong Z."/>
        </authorList>
    </citation>
    <scope>NUCLEOTIDE SEQUENCE</scope>
    <source>
        <strain evidence="3">050030</strain>
    </source>
</reference>
<evidence type="ECO:0000259" key="2">
    <source>
        <dbReference type="Pfam" id="PF10756"/>
    </source>
</evidence>
<feature type="domain" description="Low molecular weight protein antigen 6 PH" evidence="2">
    <location>
        <begin position="58"/>
        <end position="132"/>
    </location>
</feature>